<evidence type="ECO:0000313" key="3">
    <source>
        <dbReference type="EMBL" id="GJD47764.1"/>
    </source>
</evidence>
<dbReference type="InterPro" id="IPR007048">
    <property type="entry name" value="IraD/Gp25-like"/>
</dbReference>
<proteinExistence type="predicted"/>
<reference evidence="3" key="1">
    <citation type="journal article" date="2021" name="Front. Microbiol.">
        <title>Comprehensive Comparative Genomics and Phenotyping of Methylobacterium Species.</title>
        <authorList>
            <person name="Alessa O."/>
            <person name="Ogura Y."/>
            <person name="Fujitani Y."/>
            <person name="Takami H."/>
            <person name="Hayashi T."/>
            <person name="Sahin N."/>
            <person name="Tani A."/>
        </authorList>
    </citation>
    <scope>NUCLEOTIDE SEQUENCE</scope>
    <source>
        <strain evidence="3">KCTC 52305</strain>
    </source>
</reference>
<sequence>MSARVRTPFTEAFRQAFEDRDPGTSSAAREGRAVSGRRSVVHGSMSENDLQRLVTHDLGVLMNTVNFAAGTDISAHPHIRTSVLNYGFPDMVHRSIDEVSVNDIGDEIETALAAFEPRLVPGSVGVIRDTRVSPDQLRIRFIVSAELDCEPLNVPVRFVADLERDTGKIVIQRR</sequence>
<dbReference type="PANTHER" id="PTHR38595">
    <property type="entry name" value="CYTOPLASMIC PROTEIN-RELATED"/>
    <property type="match status" value="1"/>
</dbReference>
<evidence type="ECO:0000256" key="1">
    <source>
        <dbReference type="SAM" id="MobiDB-lite"/>
    </source>
</evidence>
<reference evidence="3" key="2">
    <citation type="submission" date="2021-08" db="EMBL/GenBank/DDBJ databases">
        <authorList>
            <person name="Tani A."/>
            <person name="Ola A."/>
            <person name="Ogura Y."/>
            <person name="Katsura K."/>
            <person name="Hayashi T."/>
        </authorList>
    </citation>
    <scope>NUCLEOTIDE SEQUENCE</scope>
    <source>
        <strain evidence="3">KCTC 52305</strain>
    </source>
</reference>
<dbReference type="InterPro" id="IPR053176">
    <property type="entry name" value="T6SS_TssE1-like"/>
</dbReference>
<evidence type="ECO:0000313" key="4">
    <source>
        <dbReference type="Proteomes" id="UP001055167"/>
    </source>
</evidence>
<keyword evidence="4" id="KW-1185">Reference proteome</keyword>
<comment type="caution">
    <text evidence="3">The sequence shown here is derived from an EMBL/GenBank/DDBJ whole genome shotgun (WGS) entry which is preliminary data.</text>
</comment>
<dbReference type="EMBL" id="BPQH01000001">
    <property type="protein sequence ID" value="GJD47764.1"/>
    <property type="molecule type" value="Genomic_DNA"/>
</dbReference>
<feature type="region of interest" description="Disordered" evidence="1">
    <location>
        <begin position="19"/>
        <end position="41"/>
    </location>
</feature>
<accession>A0ABQ4QST0</accession>
<dbReference type="PANTHER" id="PTHR38595:SF1">
    <property type="entry name" value="TYPE VI SECRETION SYSTEM COMPONENT TSSE1"/>
    <property type="match status" value="1"/>
</dbReference>
<dbReference type="RefSeq" id="WP_128566211.1">
    <property type="nucleotide sequence ID" value="NZ_BPQH01000001.1"/>
</dbReference>
<organism evidence="3 4">
    <name type="scientific">Methylobacterium crusticola</name>
    <dbReference type="NCBI Taxonomy" id="1697972"/>
    <lineage>
        <taxon>Bacteria</taxon>
        <taxon>Pseudomonadati</taxon>
        <taxon>Pseudomonadota</taxon>
        <taxon>Alphaproteobacteria</taxon>
        <taxon>Hyphomicrobiales</taxon>
        <taxon>Methylobacteriaceae</taxon>
        <taxon>Methylobacterium</taxon>
    </lineage>
</organism>
<protein>
    <recommendedName>
        <fullName evidence="2">IraD/Gp25-like domain-containing protein</fullName>
    </recommendedName>
</protein>
<gene>
    <name evidence="3" type="ORF">OPKNFCMD_0474</name>
</gene>
<dbReference type="SUPFAM" id="SSF160719">
    <property type="entry name" value="gpW/gp25-like"/>
    <property type="match status" value="1"/>
</dbReference>
<name>A0ABQ4QST0_9HYPH</name>
<evidence type="ECO:0000259" key="2">
    <source>
        <dbReference type="Pfam" id="PF04965"/>
    </source>
</evidence>
<dbReference type="Pfam" id="PF04965">
    <property type="entry name" value="GPW_gp25"/>
    <property type="match status" value="1"/>
</dbReference>
<dbReference type="Proteomes" id="UP001055167">
    <property type="component" value="Unassembled WGS sequence"/>
</dbReference>
<feature type="domain" description="IraD/Gp25-like" evidence="2">
    <location>
        <begin position="49"/>
        <end position="151"/>
    </location>
</feature>